<evidence type="ECO:0000259" key="6">
    <source>
        <dbReference type="PROSITE" id="PS50075"/>
    </source>
</evidence>
<accession>A0ABY1CJX5</accession>
<dbReference type="InterPro" id="IPR001242">
    <property type="entry name" value="Condensation_dom"/>
</dbReference>
<evidence type="ECO:0000256" key="4">
    <source>
        <dbReference type="ARBA" id="ARBA00022737"/>
    </source>
</evidence>
<evidence type="ECO:0000313" key="7">
    <source>
        <dbReference type="EMBL" id="SEU13798.1"/>
    </source>
</evidence>
<evidence type="ECO:0000256" key="3">
    <source>
        <dbReference type="ARBA" id="ARBA00022553"/>
    </source>
</evidence>
<dbReference type="Gene3D" id="1.10.1200.10">
    <property type="entry name" value="ACP-like"/>
    <property type="match status" value="3"/>
</dbReference>
<feature type="domain" description="Carrier" evidence="6">
    <location>
        <begin position="3114"/>
        <end position="3188"/>
    </location>
</feature>
<dbReference type="SUPFAM" id="SSF52777">
    <property type="entry name" value="CoA-dependent acyltransferases"/>
    <property type="match status" value="8"/>
</dbReference>
<dbReference type="CDD" id="cd19534">
    <property type="entry name" value="E_NRPS"/>
    <property type="match status" value="1"/>
</dbReference>
<dbReference type="CDD" id="cd19531">
    <property type="entry name" value="LCL_NRPS-like"/>
    <property type="match status" value="3"/>
</dbReference>
<dbReference type="InterPro" id="IPR000873">
    <property type="entry name" value="AMP-dep_synth/lig_dom"/>
</dbReference>
<dbReference type="InterPro" id="IPR036736">
    <property type="entry name" value="ACP-like_sf"/>
</dbReference>
<evidence type="ECO:0000256" key="5">
    <source>
        <dbReference type="SAM" id="MobiDB-lite"/>
    </source>
</evidence>
<comment type="caution">
    <text evidence="7">The sequence shown here is derived from an EMBL/GenBank/DDBJ whole genome shotgun (WGS) entry which is preliminary data.</text>
</comment>
<reference evidence="7 8" key="1">
    <citation type="submission" date="2016-10" db="EMBL/GenBank/DDBJ databases">
        <authorList>
            <person name="Varghese N."/>
            <person name="Submissions S."/>
        </authorList>
    </citation>
    <scope>NUCLEOTIDE SEQUENCE [LARGE SCALE GENOMIC DNA]</scope>
    <source>
        <strain evidence="7 8">DSM 16525</strain>
    </source>
</reference>
<dbReference type="InterPro" id="IPR023213">
    <property type="entry name" value="CAT-like_dom_sf"/>
</dbReference>
<dbReference type="PANTHER" id="PTHR45527">
    <property type="entry name" value="NONRIBOSOMAL PEPTIDE SYNTHETASE"/>
    <property type="match status" value="1"/>
</dbReference>
<dbReference type="Proteomes" id="UP000183760">
    <property type="component" value="Unassembled WGS sequence"/>
</dbReference>
<dbReference type="SUPFAM" id="SSF47336">
    <property type="entry name" value="ACP-like"/>
    <property type="match status" value="3"/>
</dbReference>
<dbReference type="InterPro" id="IPR025110">
    <property type="entry name" value="AMP-bd_C"/>
</dbReference>
<dbReference type="Gene3D" id="2.30.38.10">
    <property type="entry name" value="Luciferase, Domain 3"/>
    <property type="match status" value="2"/>
</dbReference>
<dbReference type="InterPro" id="IPR009081">
    <property type="entry name" value="PP-bd_ACP"/>
</dbReference>
<dbReference type="PROSITE" id="PS50075">
    <property type="entry name" value="CARRIER"/>
    <property type="match status" value="3"/>
</dbReference>
<comment type="cofactor">
    <cofactor evidence="1">
        <name>pantetheine 4'-phosphate</name>
        <dbReference type="ChEBI" id="CHEBI:47942"/>
    </cofactor>
</comment>
<dbReference type="Pfam" id="PF00550">
    <property type="entry name" value="PP-binding"/>
    <property type="match status" value="3"/>
</dbReference>
<feature type="domain" description="Carrier" evidence="6">
    <location>
        <begin position="1004"/>
        <end position="1079"/>
    </location>
</feature>
<dbReference type="PROSITE" id="PS00455">
    <property type="entry name" value="AMP_BINDING"/>
    <property type="match status" value="1"/>
</dbReference>
<dbReference type="Gene3D" id="3.40.50.12780">
    <property type="entry name" value="N-terminal domain of ligase-like"/>
    <property type="match status" value="1"/>
</dbReference>
<dbReference type="Gene3D" id="3.30.559.30">
    <property type="entry name" value="Nonribosomal peptide synthetase, condensation domain"/>
    <property type="match status" value="4"/>
</dbReference>
<dbReference type="PANTHER" id="PTHR45527:SF1">
    <property type="entry name" value="FATTY ACID SYNTHASE"/>
    <property type="match status" value="1"/>
</dbReference>
<dbReference type="NCBIfam" id="TIGR01733">
    <property type="entry name" value="AA-adenyl-dom"/>
    <property type="match status" value="3"/>
</dbReference>
<name>A0ABY1CJX5_MYXFU</name>
<dbReference type="NCBIfam" id="NF003417">
    <property type="entry name" value="PRK04813.1"/>
    <property type="match status" value="3"/>
</dbReference>
<dbReference type="Gene3D" id="3.40.50.980">
    <property type="match status" value="4"/>
</dbReference>
<feature type="region of interest" description="Disordered" evidence="5">
    <location>
        <begin position="3092"/>
        <end position="3117"/>
    </location>
</feature>
<evidence type="ECO:0000256" key="1">
    <source>
        <dbReference type="ARBA" id="ARBA00001957"/>
    </source>
</evidence>
<dbReference type="InterPro" id="IPR045851">
    <property type="entry name" value="AMP-bd_C_sf"/>
</dbReference>
<dbReference type="PROSITE" id="PS00012">
    <property type="entry name" value="PHOSPHOPANTETHEINE"/>
    <property type="match status" value="3"/>
</dbReference>
<dbReference type="Pfam" id="PF00668">
    <property type="entry name" value="Condensation"/>
    <property type="match status" value="4"/>
</dbReference>
<dbReference type="RefSeq" id="WP_074954934.1">
    <property type="nucleotide sequence ID" value="NZ_FOIB01000005.1"/>
</dbReference>
<dbReference type="InterPro" id="IPR020845">
    <property type="entry name" value="AMP-binding_CS"/>
</dbReference>
<feature type="domain" description="Carrier" evidence="6">
    <location>
        <begin position="2059"/>
        <end position="2134"/>
    </location>
</feature>
<dbReference type="CDD" id="cd05930">
    <property type="entry name" value="A_NRPS"/>
    <property type="match status" value="1"/>
</dbReference>
<keyword evidence="4" id="KW-0677">Repeat</keyword>
<dbReference type="Pfam" id="PF13193">
    <property type="entry name" value="AMP-binding_C"/>
    <property type="match status" value="3"/>
</dbReference>
<dbReference type="SUPFAM" id="SSF56801">
    <property type="entry name" value="Acetyl-CoA synthetase-like"/>
    <property type="match status" value="3"/>
</dbReference>
<dbReference type="InterPro" id="IPR042099">
    <property type="entry name" value="ANL_N_sf"/>
</dbReference>
<dbReference type="Pfam" id="PF00501">
    <property type="entry name" value="AMP-binding"/>
    <property type="match status" value="3"/>
</dbReference>
<dbReference type="InterPro" id="IPR020806">
    <property type="entry name" value="PKS_PP-bd"/>
</dbReference>
<keyword evidence="2" id="KW-0596">Phosphopantetheine</keyword>
<dbReference type="InterPro" id="IPR010071">
    <property type="entry name" value="AA_adenyl_dom"/>
</dbReference>
<dbReference type="SMART" id="SM00823">
    <property type="entry name" value="PKS_PP"/>
    <property type="match status" value="3"/>
</dbReference>
<keyword evidence="3" id="KW-0597">Phosphoprotein</keyword>
<evidence type="ECO:0000256" key="2">
    <source>
        <dbReference type="ARBA" id="ARBA00022450"/>
    </source>
</evidence>
<dbReference type="NCBIfam" id="TIGR01720">
    <property type="entry name" value="NRPS-para261"/>
    <property type="match status" value="1"/>
</dbReference>
<gene>
    <name evidence="7" type="ORF">SAMN05443572_105219</name>
</gene>
<keyword evidence="8" id="KW-1185">Reference proteome</keyword>
<dbReference type="CDD" id="cd12117">
    <property type="entry name" value="A_NRPS_Srf_like"/>
    <property type="match status" value="2"/>
</dbReference>
<proteinExistence type="predicted"/>
<dbReference type="InterPro" id="IPR010060">
    <property type="entry name" value="NRPS_synth"/>
</dbReference>
<dbReference type="Gene3D" id="3.30.300.30">
    <property type="match status" value="3"/>
</dbReference>
<sequence>MSKFSDRILNAKARASLAALKKDAPAQQAITPNTSRGNQVALSSAQRRLWFLDRLEPGQAQYNVPVFVRLQGSLDERALRAALNQLLRRHESLRTCFTVQKDEPLQLIAEELSLDLQVVDLGGLSEVEREQRIRDLATEESRKPFDLSQAPLVRATLLRVAPEDHVLLLAMHHIVSDGWSMSVFFFELGAIYSALRLDTAPTLPPLKLQYADFALWHNEWLRSDAFREQLEYWKKQLAGAPPLLTLPTDRPRLPVKRNQGQAARFSIPLDPVNALKKLGREERTTLFMTVLGLFNVLMSRYAGQTDVCVGTPIANRNRPELEGLIGFFVNTLVLRTDLSGAPTFRQLVQRVREVSLGAYGHQDLPFEHVVEALHPERNLGQNPLFQVMFSLQESATASASLDGLTLTTLPVETGTSKFDLLMALEETPAGLTGDLEYDTDLFDAATIERMLGHFRTLLSAAAAQPDTCITQLPMLTEAERQQLVVDWNHTSTDFPRQHCIHELFSAQAYASPDAIAVRFGDESLTYAQLEAQANQLAWHLQSLGVVPDTLVGLYLERSPSLIVAMLACLKAGGAYLPLDTAYPAERLALMLRDSRAPILLTSRALAGAIQAPEGVRVLGLEELAPTLVKLPTRAPSTLTTPSNLAYAIYTSGSTGQPKGIVVPHLGVVRLVRDSDYIQLSSQDRVAQVSNASFDAATFEIWGALLNGALLVGVPRDVSLSPPLFVQHLRAEKVSTLFLTTALFNQLAHHAPDAFSSLSTVLFGGELVDPDVVRAVLLHGPPSRLLHVYGPTENTTFSTWHLISQAPAPGHTVPIGRPLANSTAFVLDGALQPVPVGVPGELYVGGDGLARGYLHQPGLTAERFVAHPFKPQARLYKTGDLVRLLPDGAIEFLGRSDFQVKIRGFRIELGEIEAALLRHPSLNDCVVLAREDTPGNRRLVAYFSSSSPPSSAELRDFLKRSLPEYMLPSVFVCLPSLPLSPNGKVDRKALPSPDGVADSSDSYVAPRSPLEELLANLWAQLLCLPRVGVDDNFFDLGGHSLLATQLVSRVRESLRLELPLRELFAHPTVAALARVLSASLSGAQSPIVPSPRDARLPLSFAQQRLWLIDQLQPGSAAYNVPLAIHLSGELSLPALQRALDALMERHESLRTSFALHDGQPFQLIAPSLSLPLTCVDLRQVPVDEREERLTQLSEEAARLPFDLSQGPLIRVALLRADDRKHILLLTMHHIVSDGWSMDVLFRELNALYTAFVRDASAPLSALSIQYADFAVWQRQWLQGERLDAQLAYWKEQLAGAPPFLPLPTDFPRPAIQTFRGAVARRSLPLSLLDSLKRLSRKEGTTLFMTLLAGFQVLLRRYSGQTDISVGTPIANRNRAELEGLIGFFVNSLVMRTDVSGAPSFRELLRRVREVALGAYAHQDVPFEQVVEALQPERDPSYSPLFQVMFALQSGVEQSPPASALSMESRELRTHTSKFDLIVATVESPEGLDCAVEYNTDLFTPDTIHRMLGHFQTLLTAAAEQPDTRITALPLLTPPERNKVLLDWNKTATEFPRHGCIHELFSVQARATPHALAVRFADESLTYAQLEVQANQLAWHLQSLGVVPDTLVGIYLERSPSLIVAMLACLKAGGAYLPLDTSYPAERLSFMLRDARAPILITTQALSGKLSSESGVHVVALDTQAEVIARQPPRAPPTSTQPSHLAYAIYTSGSTGQPKGIVVPHLGVVRLVRDSDYIQLSSQNRVAQVSNASFDAATFEIWGALLNGALLVGVPRDVSLSPPLFVQHLRAEKVSTLFLTTALFNQLAHHAPDAFSSLSTVLFGGELVDPDVVRAVLLHGPPSRLLHVYGPTENTTFSTWHLISQAPAPGHTVPIGRPLANSTAFVLDGALQPVPVGVPGELYVGGDGLARGYLHQPGLTAERFVAHPFKPQARLYKTGDLVRLLPDGAIEFLGRSDFQVKIRGFRIELGEIEAALLRHPSLNDCVVLAREDTPGNRRLVAYFSSSSPPSSAELRDFLKRSLPEYMLPSVFVCLPSLPLSPNGKVDRKALPSPDGVADSSDSYVPPRSPLEELLANLWAQLLSLPRVGVDDNFFDLGGHSLLATQLVSRVRESLRLELPLRELFAHPTVAALARVLSASLSGAQSPIVPSPRDARLPLSFAQQRLWLIDQLQPGSAAYNVPLAIHLSGELSLPALQRALDALMERHESLRTSFALHDGQPFQLIAPSQSLHLALFDLSTQPDADATARALAVEEAQRPFNLAQGPVIRATLLRTAPQRYVLLLTMHHIVSDGWSLEVLFRELSALYTAFTRDEPSPLAPMAIQYADFAVWQHQWLHGERLDAQLAYWKEQLTGAPSFLPLPTDFPRPPSQSFRGAVESITLPPALLESLVRLSRKEGTTLFMTLLAGFQLLLSRYSGQDDISVGTAIANRNRAELEGLIGFFVNSLVMRTRLSGEPTFRELLRRVREVSLGAYAHQDVPFEQVVEALQVPRDPRYSPLFQVRFNLQDSPYGHLKMAGLDVSMLETEWNYTKFDLHLFMSEAAEGLQTSFAYSTDLFKPETIRRMLGHLGQLMENIAANPDVPIASVSLLTPEEQRQLVRWNTAPALESPATCFHARFEQQAAATPDATALVSEDRSLTYRQLNERANQLAAHLQSLGVGPDRVVGLYLERSLDLLVGLLAILKAGGAYLPMDPGLPRERLAFMMADQRLPVVLTQASLRASIPPGEAHVFCVDSQGKELDGRPRENPPLTVEPRNLVYVIYTSGSTGRPKGVGITHGNLSHYLSGIARVLDVPPGLRYATVSTFAADLGNTMVFPALATGGALHIISDERASNPEAMAEYMHSRSIDCLKIVPSHLTALLTASRPEHVLPRQRLVLGGEASRWELMERVQALAPECRVINHYGPTETTIGVLTWAVPPRLASKPAPTVPLGFPIGDTTTHVLDAHRQHVPVGVPGELFIGGPGVTHGYLGRPELTAERFVMLGEERVYRTGDVVRRLADGALEFLGRIDHQVKIRGFRIELGEIEAILCQQPEVRDAVVLAREDDVGTKRLVAYLVSHPGQTLATEPLRERLAQQMPEYMVPAVFMVLEALPLTPNGKVDRKALPEPVSPSAPKPAEAREPQSPTELLLAEIWKQVLRVEHVSPADNFFKLGGDSILSIMVVAKAIQAGLQLTPLDILECQSLAELAARVRSPEETADEQTVSGTLPLTPIQNRFFELYPTERHHWNQAFLFEVHQRLSPAQMEEAVRKLMRHHDSLRLRFVQGSAGWEQSYAGPDVPVPYSHHDLSALSASERVQEQERLSTSLQKSLDLSAGPLMRVASFDWGREEPGRLLLIVHHLATDGISWRVLMEDLQTLWEQLGAGKALQLPPKSTSYQAWARKLSEYAQSDKARQELPSWTSEVYGRVAPIPRDFPEGRNLEGSTRIVEGALTQEETRVLLHRMREVHGVNVDHVLLAALVRALTEWTGRSAHLLELDNHGRESILEGVELSRSVGWFTALSPVVVEEPAGASVGTLLQSVKEQLQAVPNRGVGFGVLRYLSRDTAVREQLARLPRTEVCFNYLGHFDLVRSGNAPLRPASESVGPERALDGPRSRVLDITAYVSEGTFHLAWAYSGNLHARGTLEKLSSAYLTHLRALLATAGVQ</sequence>
<evidence type="ECO:0000313" key="8">
    <source>
        <dbReference type="Proteomes" id="UP000183760"/>
    </source>
</evidence>
<protein>
    <submittedName>
        <fullName evidence="7">Non-ribosomal peptide synthase domain TIGR01720/amino acid adenylation domain-containing protein</fullName>
    </submittedName>
</protein>
<dbReference type="EMBL" id="FOIB01000005">
    <property type="protein sequence ID" value="SEU13798.1"/>
    <property type="molecule type" value="Genomic_DNA"/>
</dbReference>
<dbReference type="InterPro" id="IPR006162">
    <property type="entry name" value="Ppantetheine_attach_site"/>
</dbReference>
<dbReference type="Gene3D" id="3.30.559.10">
    <property type="entry name" value="Chloramphenicol acetyltransferase-like domain"/>
    <property type="match status" value="4"/>
</dbReference>
<organism evidence="7 8">
    <name type="scientific">Myxococcus fulvus</name>
    <dbReference type="NCBI Taxonomy" id="33"/>
    <lineage>
        <taxon>Bacteria</taxon>
        <taxon>Pseudomonadati</taxon>
        <taxon>Myxococcota</taxon>
        <taxon>Myxococcia</taxon>
        <taxon>Myxococcales</taxon>
        <taxon>Cystobacterineae</taxon>
        <taxon>Myxococcaceae</taxon>
        <taxon>Myxococcus</taxon>
    </lineage>
</organism>